<dbReference type="PANTHER" id="PTHR38776">
    <property type="entry name" value="MLTA-INTERACTING PROTEIN-RELATED"/>
    <property type="match status" value="1"/>
</dbReference>
<evidence type="ECO:0000256" key="2">
    <source>
        <dbReference type="ARBA" id="ARBA00005722"/>
    </source>
</evidence>
<dbReference type="OrthoDB" id="5290976at2"/>
<dbReference type="AlphaFoldDB" id="U2WBH0"/>
<protein>
    <recommendedName>
        <fullName evidence="8">MipA/OmpV family protein</fullName>
    </recommendedName>
</protein>
<evidence type="ECO:0000256" key="5">
    <source>
        <dbReference type="ARBA" id="ARBA00023237"/>
    </source>
</evidence>
<comment type="caution">
    <text evidence="6">The sequence shown here is derived from an EMBL/GenBank/DDBJ whole genome shotgun (WGS) entry which is preliminary data.</text>
</comment>
<accession>U2WBH0</accession>
<evidence type="ECO:0000313" key="7">
    <source>
        <dbReference type="Proteomes" id="UP000016762"/>
    </source>
</evidence>
<keyword evidence="3" id="KW-0732">Signal</keyword>
<dbReference type="InterPro" id="IPR010583">
    <property type="entry name" value="MipA"/>
</dbReference>
<comment type="similarity">
    <text evidence="2">Belongs to the MipA/OmpV family.</text>
</comment>
<comment type="subcellular location">
    <subcellularLocation>
        <location evidence="1">Cell outer membrane</location>
    </subcellularLocation>
</comment>
<evidence type="ECO:0000256" key="4">
    <source>
        <dbReference type="ARBA" id="ARBA00023136"/>
    </source>
</evidence>
<dbReference type="STRING" id="1397666.RS24_00825"/>
<gene>
    <name evidence="6" type="ORF">RS24_00825</name>
</gene>
<keyword evidence="4" id="KW-0472">Membrane</keyword>
<keyword evidence="5" id="KW-0998">Cell outer membrane</keyword>
<evidence type="ECO:0000256" key="3">
    <source>
        <dbReference type="ARBA" id="ARBA00022729"/>
    </source>
</evidence>
<dbReference type="GO" id="GO:0009279">
    <property type="term" value="C:cell outer membrane"/>
    <property type="evidence" value="ECO:0007669"/>
    <property type="project" value="UniProtKB-SubCell"/>
</dbReference>
<dbReference type="PANTHER" id="PTHR38776:SF1">
    <property type="entry name" value="MLTA-INTERACTING PROTEIN-RELATED"/>
    <property type="match status" value="1"/>
</dbReference>
<reference evidence="6 7" key="1">
    <citation type="journal article" date="2014" name="FEMS Microbiol. Ecol.">
        <title>Genomic differentiation among two strains of the PS1 clade isolated from geographically separated marine habitats.</title>
        <authorList>
            <person name="Jimenez-Infante F."/>
            <person name="Ngugi D.K."/>
            <person name="Alam I."/>
            <person name="Rashid M."/>
            <person name="Baalawi W."/>
            <person name="Kamau A.A."/>
            <person name="Bajic V.B."/>
            <person name="Stingl U."/>
        </authorList>
    </citation>
    <scope>NUCLEOTIDE SEQUENCE [LARGE SCALE GENOMIC DNA]</scope>
    <source>
        <strain evidence="6 7">RS24</strain>
    </source>
</reference>
<name>U2WBH0_9PROT</name>
<keyword evidence="7" id="KW-1185">Reference proteome</keyword>
<evidence type="ECO:0008006" key="8">
    <source>
        <dbReference type="Google" id="ProtNLM"/>
    </source>
</evidence>
<proteinExistence type="inferred from homology"/>
<dbReference type="Proteomes" id="UP000016762">
    <property type="component" value="Unassembled WGS sequence"/>
</dbReference>
<dbReference type="EMBL" id="AWXE01000003">
    <property type="protein sequence ID" value="ERL46909.1"/>
    <property type="molecule type" value="Genomic_DNA"/>
</dbReference>
<dbReference type="RefSeq" id="WP_021776862.1">
    <property type="nucleotide sequence ID" value="NZ_AWXE01000003.1"/>
</dbReference>
<dbReference type="Pfam" id="PF06629">
    <property type="entry name" value="MipA"/>
    <property type="match status" value="1"/>
</dbReference>
<evidence type="ECO:0000313" key="6">
    <source>
        <dbReference type="EMBL" id="ERL46909.1"/>
    </source>
</evidence>
<dbReference type="eggNOG" id="COG3713">
    <property type="taxonomic scope" value="Bacteria"/>
</dbReference>
<organism evidence="6 7">
    <name type="scientific">Candidatus Micropelagius thuwalensis</name>
    <dbReference type="NCBI Taxonomy" id="1397666"/>
    <lineage>
        <taxon>Bacteria</taxon>
        <taxon>Pseudomonadati</taxon>
        <taxon>Pseudomonadota</taxon>
        <taxon>Alphaproteobacteria</taxon>
        <taxon>PS1 clade</taxon>
        <taxon>Candidatus Micropelagius</taxon>
    </lineage>
</organism>
<sequence>MKRFFLLVAVSCFPHVSHATENESISEDSLILGAGLGVASLPHYPGSDENDDYFLPVPYIDFRSDRLSVNDKGVHAELINTNIIQLDFDITGSFPVSSDDNTARNGMPDLGFFVEIGPEVSLRLIQKQNYYISLDIPVRASFELLGEDEAFDDKFVQDAGYLVEPRVHYEAKNGNLFYDFDIGIIWASEAYQSKFFSVNQEFVTTDRAFYKARSGLLGHRLSSTIKYETDKWLILSYVKYIDLSKGKNELSPLIKKDDYLLGGIGFVRKFKIW</sequence>
<evidence type="ECO:0000256" key="1">
    <source>
        <dbReference type="ARBA" id="ARBA00004442"/>
    </source>
</evidence>